<name>A0A150PHU9_SORCE</name>
<feature type="chain" id="PRO_5007566004" description="OmpA-like domain-containing protein" evidence="5">
    <location>
        <begin position="30"/>
        <end position="192"/>
    </location>
</feature>
<accession>A0A150PHU9</accession>
<evidence type="ECO:0000256" key="2">
    <source>
        <dbReference type="ARBA" id="ARBA00023136"/>
    </source>
</evidence>
<dbReference type="SUPFAM" id="SSF103088">
    <property type="entry name" value="OmpA-like"/>
    <property type="match status" value="1"/>
</dbReference>
<evidence type="ECO:0000313" key="8">
    <source>
        <dbReference type="Proteomes" id="UP000075420"/>
    </source>
</evidence>
<dbReference type="InterPro" id="IPR050330">
    <property type="entry name" value="Bact_OuterMem_StrucFunc"/>
</dbReference>
<comment type="caution">
    <text evidence="7">The sequence shown here is derived from an EMBL/GenBank/DDBJ whole genome shotgun (WGS) entry which is preliminary data.</text>
</comment>
<reference evidence="7 8" key="1">
    <citation type="submission" date="2014-02" db="EMBL/GenBank/DDBJ databases">
        <title>The small core and large imbalanced accessory genome model reveals a collaborative survival strategy of Sorangium cellulosum strains in nature.</title>
        <authorList>
            <person name="Han K."/>
            <person name="Peng R."/>
            <person name="Blom J."/>
            <person name="Li Y.-Z."/>
        </authorList>
    </citation>
    <scope>NUCLEOTIDE SEQUENCE [LARGE SCALE GENOMIC DNA]</scope>
    <source>
        <strain evidence="7 8">So0157-25</strain>
    </source>
</reference>
<dbReference type="InterPro" id="IPR006664">
    <property type="entry name" value="OMP_bac"/>
</dbReference>
<feature type="signal peptide" evidence="5">
    <location>
        <begin position="1"/>
        <end position="29"/>
    </location>
</feature>
<dbReference type="InterPro" id="IPR006665">
    <property type="entry name" value="OmpA-like"/>
</dbReference>
<dbReference type="AlphaFoldDB" id="A0A150PHU9"/>
<dbReference type="PANTHER" id="PTHR30329">
    <property type="entry name" value="STATOR ELEMENT OF FLAGELLAR MOTOR COMPLEX"/>
    <property type="match status" value="1"/>
</dbReference>
<evidence type="ECO:0000256" key="4">
    <source>
        <dbReference type="PROSITE-ProRule" id="PRU00473"/>
    </source>
</evidence>
<dbReference type="EMBL" id="JELY01001595">
    <property type="protein sequence ID" value="KYF55232.1"/>
    <property type="molecule type" value="Genomic_DNA"/>
</dbReference>
<comment type="subcellular location">
    <subcellularLocation>
        <location evidence="1">Cell outer membrane</location>
    </subcellularLocation>
</comment>
<organism evidence="7 8">
    <name type="scientific">Sorangium cellulosum</name>
    <name type="common">Polyangium cellulosum</name>
    <dbReference type="NCBI Taxonomy" id="56"/>
    <lineage>
        <taxon>Bacteria</taxon>
        <taxon>Pseudomonadati</taxon>
        <taxon>Myxococcota</taxon>
        <taxon>Polyangia</taxon>
        <taxon>Polyangiales</taxon>
        <taxon>Polyangiaceae</taxon>
        <taxon>Sorangium</taxon>
    </lineage>
</organism>
<feature type="domain" description="OmpA-like" evidence="6">
    <location>
        <begin position="68"/>
        <end position="186"/>
    </location>
</feature>
<evidence type="ECO:0000256" key="3">
    <source>
        <dbReference type="ARBA" id="ARBA00023237"/>
    </source>
</evidence>
<dbReference type="InterPro" id="IPR036737">
    <property type="entry name" value="OmpA-like_sf"/>
</dbReference>
<dbReference type="CDD" id="cd07185">
    <property type="entry name" value="OmpA_C-like"/>
    <property type="match status" value="1"/>
</dbReference>
<dbReference type="PANTHER" id="PTHR30329:SF21">
    <property type="entry name" value="LIPOPROTEIN YIAD-RELATED"/>
    <property type="match status" value="1"/>
</dbReference>
<keyword evidence="5" id="KW-0732">Signal</keyword>
<proteinExistence type="predicted"/>
<dbReference type="Pfam" id="PF00691">
    <property type="entry name" value="OmpA"/>
    <property type="match status" value="1"/>
</dbReference>
<sequence>MSSTFNLPRSWLGALALSLLAACAPPAPSQSRVAEPRMPSPGADGVYKVEWPDLREGEDRFIQLTLGADIADSCRLPKTHFAFDSAEPLPQEHRELRAVVDCLLSSGLKDARIELIGRADPRGAQAYNQDLSLRRAERVKEILVKEGIPAGRVTTRATGAAEAVGAQPMYSYGHDRRVDVVLVGVVHAPLPR</sequence>
<dbReference type="GO" id="GO:0009279">
    <property type="term" value="C:cell outer membrane"/>
    <property type="evidence" value="ECO:0007669"/>
    <property type="project" value="UniProtKB-SubCell"/>
</dbReference>
<evidence type="ECO:0000256" key="1">
    <source>
        <dbReference type="ARBA" id="ARBA00004442"/>
    </source>
</evidence>
<keyword evidence="3" id="KW-0998">Cell outer membrane</keyword>
<gene>
    <name evidence="7" type="ORF">BE08_21695</name>
</gene>
<keyword evidence="2 4" id="KW-0472">Membrane</keyword>
<dbReference type="Gene3D" id="3.30.1330.60">
    <property type="entry name" value="OmpA-like domain"/>
    <property type="match status" value="1"/>
</dbReference>
<dbReference type="Proteomes" id="UP000075420">
    <property type="component" value="Unassembled WGS sequence"/>
</dbReference>
<evidence type="ECO:0000256" key="5">
    <source>
        <dbReference type="SAM" id="SignalP"/>
    </source>
</evidence>
<evidence type="ECO:0000313" key="7">
    <source>
        <dbReference type="EMBL" id="KYF55232.1"/>
    </source>
</evidence>
<dbReference type="PROSITE" id="PS51123">
    <property type="entry name" value="OMPA_2"/>
    <property type="match status" value="1"/>
</dbReference>
<protein>
    <recommendedName>
        <fullName evidence="6">OmpA-like domain-containing protein</fullName>
    </recommendedName>
</protein>
<dbReference type="PRINTS" id="PR01021">
    <property type="entry name" value="OMPADOMAIN"/>
</dbReference>
<evidence type="ECO:0000259" key="6">
    <source>
        <dbReference type="PROSITE" id="PS51123"/>
    </source>
</evidence>